<dbReference type="InterPro" id="IPR012337">
    <property type="entry name" value="RNaseH-like_sf"/>
</dbReference>
<evidence type="ECO:0000313" key="3">
    <source>
        <dbReference type="Proteomes" id="UP001341840"/>
    </source>
</evidence>
<gene>
    <name evidence="2" type="ORF">PIB30_096649</name>
</gene>
<dbReference type="InterPro" id="IPR044730">
    <property type="entry name" value="RNase_H-like_dom_plant"/>
</dbReference>
<accession>A0ABU6YXF9</accession>
<comment type="caution">
    <text evidence="2">The sequence shown here is derived from an EMBL/GenBank/DDBJ whole genome shotgun (WGS) entry which is preliminary data.</text>
</comment>
<dbReference type="EMBL" id="JASCZI010243965">
    <property type="protein sequence ID" value="MED6213778.1"/>
    <property type="molecule type" value="Genomic_DNA"/>
</dbReference>
<dbReference type="CDD" id="cd06222">
    <property type="entry name" value="RNase_H_like"/>
    <property type="match status" value="1"/>
</dbReference>
<organism evidence="2 3">
    <name type="scientific">Stylosanthes scabra</name>
    <dbReference type="NCBI Taxonomy" id="79078"/>
    <lineage>
        <taxon>Eukaryota</taxon>
        <taxon>Viridiplantae</taxon>
        <taxon>Streptophyta</taxon>
        <taxon>Embryophyta</taxon>
        <taxon>Tracheophyta</taxon>
        <taxon>Spermatophyta</taxon>
        <taxon>Magnoliopsida</taxon>
        <taxon>eudicotyledons</taxon>
        <taxon>Gunneridae</taxon>
        <taxon>Pentapetalae</taxon>
        <taxon>rosids</taxon>
        <taxon>fabids</taxon>
        <taxon>Fabales</taxon>
        <taxon>Fabaceae</taxon>
        <taxon>Papilionoideae</taxon>
        <taxon>50 kb inversion clade</taxon>
        <taxon>dalbergioids sensu lato</taxon>
        <taxon>Dalbergieae</taxon>
        <taxon>Pterocarpus clade</taxon>
        <taxon>Stylosanthes</taxon>
    </lineage>
</organism>
<reference evidence="2 3" key="1">
    <citation type="journal article" date="2023" name="Plants (Basel)">
        <title>Bridging the Gap: Combining Genomics and Transcriptomics Approaches to Understand Stylosanthes scabra, an Orphan Legume from the Brazilian Caatinga.</title>
        <authorList>
            <person name="Ferreira-Neto J.R.C."/>
            <person name="da Silva M.D."/>
            <person name="Binneck E."/>
            <person name="de Melo N.F."/>
            <person name="da Silva R.H."/>
            <person name="de Melo A.L.T.M."/>
            <person name="Pandolfi V."/>
            <person name="Bustamante F.O."/>
            <person name="Brasileiro-Vidal A.C."/>
            <person name="Benko-Iseppon A.M."/>
        </authorList>
    </citation>
    <scope>NUCLEOTIDE SEQUENCE [LARGE SCALE GENOMIC DNA]</scope>
    <source>
        <tissue evidence="2">Leaves</tissue>
    </source>
</reference>
<evidence type="ECO:0000259" key="1">
    <source>
        <dbReference type="Pfam" id="PF13456"/>
    </source>
</evidence>
<dbReference type="PANTHER" id="PTHR34023">
    <property type="entry name" value="RNASE H DOMAIN-CONTAINING PROTEIN"/>
    <property type="match status" value="1"/>
</dbReference>
<dbReference type="Proteomes" id="UP001341840">
    <property type="component" value="Unassembled WGS sequence"/>
</dbReference>
<feature type="domain" description="RNase H type-1" evidence="1">
    <location>
        <begin position="12"/>
        <end position="96"/>
    </location>
</feature>
<name>A0ABU6YXF9_9FABA</name>
<protein>
    <recommendedName>
        <fullName evidence="1">RNase H type-1 domain-containing protein</fullName>
    </recommendedName>
</protein>
<dbReference type="Pfam" id="PF13456">
    <property type="entry name" value="RVT_3"/>
    <property type="match status" value="1"/>
</dbReference>
<dbReference type="SUPFAM" id="SSF53098">
    <property type="entry name" value="Ribonuclease H-like"/>
    <property type="match status" value="1"/>
</dbReference>
<dbReference type="Gene3D" id="3.30.420.10">
    <property type="entry name" value="Ribonuclease H-like superfamily/Ribonuclease H"/>
    <property type="match status" value="1"/>
</dbReference>
<proteinExistence type="predicted"/>
<evidence type="ECO:0000313" key="2">
    <source>
        <dbReference type="EMBL" id="MED6213778.1"/>
    </source>
</evidence>
<dbReference type="InterPro" id="IPR036397">
    <property type="entry name" value="RNaseH_sf"/>
</dbReference>
<dbReference type="InterPro" id="IPR002156">
    <property type="entry name" value="RNaseH_domain"/>
</dbReference>
<sequence>MGGCSGGLREICILRCEPFAIWKGLILAWDKGFRQVICETDSLDAFNLVHCELSYVMEHRDLVSKIKDVELLPWSMRITLIQRSANNAADYLAKQAASSQLPYREWSDPSYDINLVIQQDCIL</sequence>
<dbReference type="PANTHER" id="PTHR34023:SF5">
    <property type="entry name" value="RNASE H TYPE-1 DOMAIN-CONTAINING PROTEIN"/>
    <property type="match status" value="1"/>
</dbReference>
<keyword evidence="3" id="KW-1185">Reference proteome</keyword>